<feature type="transmembrane region" description="Helical" evidence="3">
    <location>
        <begin position="274"/>
        <end position="294"/>
    </location>
</feature>
<dbReference type="Gene3D" id="1.20.1250.20">
    <property type="entry name" value="MFS general substrate transporter like domains"/>
    <property type="match status" value="2"/>
</dbReference>
<feature type="transmembrane region" description="Helical" evidence="3">
    <location>
        <begin position="234"/>
        <end position="254"/>
    </location>
</feature>
<dbReference type="SUPFAM" id="SSF103473">
    <property type="entry name" value="MFS general substrate transporter"/>
    <property type="match status" value="1"/>
</dbReference>
<dbReference type="PROSITE" id="PS50850">
    <property type="entry name" value="MFS"/>
    <property type="match status" value="1"/>
</dbReference>
<feature type="transmembrane region" description="Helical" evidence="3">
    <location>
        <begin position="363"/>
        <end position="387"/>
    </location>
</feature>
<dbReference type="PANTHER" id="PTHR11360">
    <property type="entry name" value="MONOCARBOXYLATE TRANSPORTER"/>
    <property type="match status" value="1"/>
</dbReference>
<feature type="transmembrane region" description="Helical" evidence="3">
    <location>
        <begin position="77"/>
        <end position="96"/>
    </location>
</feature>
<dbReference type="WBParaSite" id="SRDH1_860.1">
    <property type="protein sequence ID" value="SRDH1_860.1"/>
    <property type="gene ID" value="SRDH1_860"/>
</dbReference>
<reference evidence="6" key="2">
    <citation type="submission" date="2023-11" db="UniProtKB">
        <authorList>
            <consortium name="WormBaseParasite"/>
        </authorList>
    </citation>
    <scope>IDENTIFICATION</scope>
</reference>
<dbReference type="InterPro" id="IPR036259">
    <property type="entry name" value="MFS_trans_sf"/>
</dbReference>
<dbReference type="Pfam" id="PF07690">
    <property type="entry name" value="MFS_1"/>
    <property type="match status" value="1"/>
</dbReference>
<organism evidence="5 6">
    <name type="scientific">Schistosoma rodhaini</name>
    <dbReference type="NCBI Taxonomy" id="6188"/>
    <lineage>
        <taxon>Eukaryota</taxon>
        <taxon>Metazoa</taxon>
        <taxon>Spiralia</taxon>
        <taxon>Lophotrochozoa</taxon>
        <taxon>Platyhelminthes</taxon>
        <taxon>Trematoda</taxon>
        <taxon>Digenea</taxon>
        <taxon>Strigeidida</taxon>
        <taxon>Schistosomatoidea</taxon>
        <taxon>Schistosomatidae</taxon>
        <taxon>Schistosoma</taxon>
    </lineage>
</organism>
<name>A0AA85GCU1_9TREM</name>
<feature type="transmembrane region" description="Helical" evidence="3">
    <location>
        <begin position="331"/>
        <end position="351"/>
    </location>
</feature>
<feature type="transmembrane region" description="Helical" evidence="3">
    <location>
        <begin position="102"/>
        <end position="125"/>
    </location>
</feature>
<dbReference type="AlphaFoldDB" id="A0AA85GCU1"/>
<keyword evidence="3" id="KW-1133">Transmembrane helix</keyword>
<dbReference type="Proteomes" id="UP000050792">
    <property type="component" value="Unassembled WGS sequence"/>
</dbReference>
<dbReference type="InterPro" id="IPR020846">
    <property type="entry name" value="MFS_dom"/>
</dbReference>
<feature type="transmembrane region" description="Helical" evidence="3">
    <location>
        <begin position="166"/>
        <end position="188"/>
    </location>
</feature>
<keyword evidence="5" id="KW-1185">Reference proteome</keyword>
<dbReference type="GO" id="GO:0016020">
    <property type="term" value="C:membrane"/>
    <property type="evidence" value="ECO:0007669"/>
    <property type="project" value="UniProtKB-SubCell"/>
</dbReference>
<sequence length="498" mass="57583">MHKIYPWLILINASLCVICLGGKRRAFGIFIAKLHSEFNNITLTELNWIGDSYSALGYLTTTLTTTFILFINRKYGLTQFIGSIFILLACITSSFVPNPHWLFLTHTIFHGIGSSFILSTCGLIINEYFDKNHHYHILATTLVSGGSVASILFVEFYALLIDQYGWRLAFIILGIIYFIILFISSLIFRKDITKSNSYHHDPNHDPNHDRDHHHHHHQSMNPWNLCQLSWQHKLLLLLWIIDRIITSIVTYGMLLNLTDYVYQHETLLTNSILFTNLFASGESTTYIIGTILTGLTKNFLKNRLKYILIISSIGMSFNLILWEYYTYHHLISSILSYLCGFCLGPSITFLYPISEEMTLLPGYIAYPLSLSGMGIGMLLSPILSALIAQTFKYRWFFLIQGIIVIIKCICLLLSWKLLNNLMKLINKQQMIIIINKNDNEEEKREQQREEKKEKQKEEGHEDDDDDSDDDDDHSFKSHSETHCLINPMTQKQPHSKRI</sequence>
<feature type="compositionally biased region" description="Acidic residues" evidence="2">
    <location>
        <begin position="460"/>
        <end position="472"/>
    </location>
</feature>
<evidence type="ECO:0000256" key="2">
    <source>
        <dbReference type="SAM" id="MobiDB-lite"/>
    </source>
</evidence>
<evidence type="ECO:0000313" key="5">
    <source>
        <dbReference type="Proteomes" id="UP000050792"/>
    </source>
</evidence>
<evidence type="ECO:0000256" key="1">
    <source>
        <dbReference type="ARBA" id="ARBA00004141"/>
    </source>
</evidence>
<dbReference type="InterPro" id="IPR050327">
    <property type="entry name" value="Proton-linked_MCT"/>
</dbReference>
<proteinExistence type="predicted"/>
<feature type="compositionally biased region" description="Basic and acidic residues" evidence="2">
    <location>
        <begin position="439"/>
        <end position="459"/>
    </location>
</feature>
<evidence type="ECO:0000259" key="4">
    <source>
        <dbReference type="PROSITE" id="PS50850"/>
    </source>
</evidence>
<dbReference type="GO" id="GO:0022857">
    <property type="term" value="F:transmembrane transporter activity"/>
    <property type="evidence" value="ECO:0007669"/>
    <property type="project" value="InterPro"/>
</dbReference>
<comment type="subcellular location">
    <subcellularLocation>
        <location evidence="1">Membrane</location>
        <topology evidence="1">Multi-pass membrane protein</topology>
    </subcellularLocation>
</comment>
<feature type="transmembrane region" description="Helical" evidence="3">
    <location>
        <begin position="306"/>
        <end position="325"/>
    </location>
</feature>
<protein>
    <recommendedName>
        <fullName evidence="4">Major facilitator superfamily (MFS) profile domain-containing protein</fullName>
    </recommendedName>
</protein>
<dbReference type="PANTHER" id="PTHR11360:SF284">
    <property type="entry name" value="EG:103B4.3 PROTEIN-RELATED"/>
    <property type="match status" value="1"/>
</dbReference>
<feature type="domain" description="Major facilitator superfamily (MFS) profile" evidence="4">
    <location>
        <begin position="9"/>
        <end position="419"/>
    </location>
</feature>
<keyword evidence="3" id="KW-0812">Transmembrane</keyword>
<feature type="transmembrane region" description="Helical" evidence="3">
    <location>
        <begin position="393"/>
        <end position="418"/>
    </location>
</feature>
<evidence type="ECO:0000313" key="6">
    <source>
        <dbReference type="WBParaSite" id="SRDH1_860.1"/>
    </source>
</evidence>
<accession>A0AA85GCU1</accession>
<evidence type="ECO:0000256" key="3">
    <source>
        <dbReference type="SAM" id="Phobius"/>
    </source>
</evidence>
<dbReference type="InterPro" id="IPR011701">
    <property type="entry name" value="MFS"/>
</dbReference>
<reference evidence="5" key="1">
    <citation type="submission" date="2022-06" db="EMBL/GenBank/DDBJ databases">
        <authorList>
            <person name="Berger JAMES D."/>
            <person name="Berger JAMES D."/>
        </authorList>
    </citation>
    <scope>NUCLEOTIDE SEQUENCE [LARGE SCALE GENOMIC DNA]</scope>
</reference>
<feature type="transmembrane region" description="Helical" evidence="3">
    <location>
        <begin position="137"/>
        <end position="160"/>
    </location>
</feature>
<keyword evidence="3" id="KW-0472">Membrane</keyword>
<feature type="region of interest" description="Disordered" evidence="2">
    <location>
        <begin position="439"/>
        <end position="498"/>
    </location>
</feature>